<reference evidence="1" key="1">
    <citation type="submission" date="2022-02" db="EMBL/GenBank/DDBJ databases">
        <title>Acinetobacter A3.8 sp. nov., isolated from Sediment (Zhairuo Island).</title>
        <authorList>
            <person name="Zheng K."/>
        </authorList>
    </citation>
    <scope>NUCLEOTIDE SEQUENCE</scope>
    <source>
        <strain evidence="1">A3.8</strain>
    </source>
</reference>
<name>A0A9X1WW63_9GAMM</name>
<evidence type="ECO:0000313" key="1">
    <source>
        <dbReference type="EMBL" id="MCJ8146131.1"/>
    </source>
</evidence>
<dbReference type="AlphaFoldDB" id="A0A9X1WW63"/>
<protein>
    <submittedName>
        <fullName evidence="1">Uncharacterized protein</fullName>
    </submittedName>
</protein>
<keyword evidence="2" id="KW-1185">Reference proteome</keyword>
<gene>
    <name evidence="1" type="ORF">MKI79_04270</name>
</gene>
<proteinExistence type="predicted"/>
<comment type="caution">
    <text evidence="1">The sequence shown here is derived from an EMBL/GenBank/DDBJ whole genome shotgun (WGS) entry which is preliminary data.</text>
</comment>
<accession>A0A9X1WW63</accession>
<dbReference type="RefSeq" id="WP_241570826.1">
    <property type="nucleotide sequence ID" value="NZ_JAKUML010000005.1"/>
</dbReference>
<sequence>MGKMQTLRQRLIQIALEWEQVFGNVPSITSVISEYDAAKLLGIDDATYSQIMQNSTSVQRGHDFIYQGLKYQVKGTRPSGKKGSKITKVPQAKNYEWDYLIWISYYPDYSISEAWMWKVQSYRTEFEDKHRISPLDMRKGVDLLNILTK</sequence>
<organism evidence="1 2">
    <name type="scientific">Acinetobacter sedimenti</name>
    <dbReference type="NCBI Taxonomy" id="2919922"/>
    <lineage>
        <taxon>Bacteria</taxon>
        <taxon>Pseudomonadati</taxon>
        <taxon>Pseudomonadota</taxon>
        <taxon>Gammaproteobacteria</taxon>
        <taxon>Moraxellales</taxon>
        <taxon>Moraxellaceae</taxon>
        <taxon>Acinetobacter</taxon>
    </lineage>
</organism>
<dbReference type="Proteomes" id="UP001139701">
    <property type="component" value="Unassembled WGS sequence"/>
</dbReference>
<evidence type="ECO:0000313" key="2">
    <source>
        <dbReference type="Proteomes" id="UP001139701"/>
    </source>
</evidence>
<dbReference type="EMBL" id="JAKUML010000005">
    <property type="protein sequence ID" value="MCJ8146131.1"/>
    <property type="molecule type" value="Genomic_DNA"/>
</dbReference>